<dbReference type="EMBL" id="CASHSV030000409">
    <property type="protein sequence ID" value="CAJ2664939.1"/>
    <property type="molecule type" value="Genomic_DNA"/>
</dbReference>
<gene>
    <name evidence="1" type="ORF">MILVUS5_LOCUS30031</name>
</gene>
<keyword evidence="2" id="KW-1185">Reference proteome</keyword>
<dbReference type="Proteomes" id="UP001177021">
    <property type="component" value="Unassembled WGS sequence"/>
</dbReference>
<comment type="caution">
    <text evidence="1">The sequence shown here is derived from an EMBL/GenBank/DDBJ whole genome shotgun (WGS) entry which is preliminary data.</text>
</comment>
<evidence type="ECO:0000313" key="1">
    <source>
        <dbReference type="EMBL" id="CAJ2664939.1"/>
    </source>
</evidence>
<accession>A0ACB0L6C5</accession>
<protein>
    <submittedName>
        <fullName evidence="1">Uncharacterized protein</fullName>
    </submittedName>
</protein>
<organism evidence="1 2">
    <name type="scientific">Trifolium pratense</name>
    <name type="common">Red clover</name>
    <dbReference type="NCBI Taxonomy" id="57577"/>
    <lineage>
        <taxon>Eukaryota</taxon>
        <taxon>Viridiplantae</taxon>
        <taxon>Streptophyta</taxon>
        <taxon>Embryophyta</taxon>
        <taxon>Tracheophyta</taxon>
        <taxon>Spermatophyta</taxon>
        <taxon>Magnoliopsida</taxon>
        <taxon>eudicotyledons</taxon>
        <taxon>Gunneridae</taxon>
        <taxon>Pentapetalae</taxon>
        <taxon>rosids</taxon>
        <taxon>fabids</taxon>
        <taxon>Fabales</taxon>
        <taxon>Fabaceae</taxon>
        <taxon>Papilionoideae</taxon>
        <taxon>50 kb inversion clade</taxon>
        <taxon>NPAAA clade</taxon>
        <taxon>Hologalegina</taxon>
        <taxon>IRL clade</taxon>
        <taxon>Trifolieae</taxon>
        <taxon>Trifolium</taxon>
    </lineage>
</organism>
<proteinExistence type="predicted"/>
<evidence type="ECO:0000313" key="2">
    <source>
        <dbReference type="Proteomes" id="UP001177021"/>
    </source>
</evidence>
<name>A0ACB0L6C5_TRIPR</name>
<sequence length="436" mass="49464">MKCFSIFKDKYKGRGQRSAPELKGQEKHQFSGSDRVTKSSCSSTSSPRGIPKLYEEKGHNLRVFSFSELKRATSDFNRLLKIGEGGFGSVFKGSIKPVDGNGDPILVAIKRLNKDALQGHKEWLTEVQFLGVVDHPNLVKLIGYCAVDGERGIQRLLVYEYMPNRSLEAHLFNKAYDPVPWKTRLEIALGAAQGLSYLHEELEVQVIYRDFKCSNVLLDENFKPKLSDFGLAREGPVAGDTHVSTAVMGTHGYAAPDYIETGHLTAKSDVWSFGVVLYEILTGRRSLARHRPKTEQKLLEWVKNYPHDSKKFDTIMDPRLEGQYSINAARKIAKLADHCLRKSSKDRPPMSQVVERLKEIIQSSDEEQEEHEPNEVNAVEVSENDSAEHQEETNQSGSTELWRKRMEHLAKLGEHVEDSSRRRFMIQHQLRANVST</sequence>
<reference evidence="1" key="1">
    <citation type="submission" date="2023-10" db="EMBL/GenBank/DDBJ databases">
        <authorList>
            <person name="Rodriguez Cubillos JULIANA M."/>
            <person name="De Vega J."/>
        </authorList>
    </citation>
    <scope>NUCLEOTIDE SEQUENCE</scope>
</reference>